<keyword evidence="4" id="KW-0521">NADP</keyword>
<dbReference type="GO" id="GO:0050661">
    <property type="term" value="F:NADP binding"/>
    <property type="evidence" value="ECO:0007669"/>
    <property type="project" value="InterPro"/>
</dbReference>
<keyword evidence="5" id="KW-0560">Oxidoreductase</keyword>
<organism evidence="8">
    <name type="scientific">uncultured Aminobacter sp</name>
    <dbReference type="NCBI Taxonomy" id="458248"/>
    <lineage>
        <taxon>Bacteria</taxon>
        <taxon>Pseudomonadati</taxon>
        <taxon>Pseudomonadota</taxon>
        <taxon>Alphaproteobacteria</taxon>
        <taxon>Hyphomicrobiales</taxon>
        <taxon>Phyllobacteriaceae</taxon>
        <taxon>Aminobacter</taxon>
        <taxon>environmental samples</taxon>
    </lineage>
</organism>
<dbReference type="InterPro" id="IPR050346">
    <property type="entry name" value="FMO-like"/>
</dbReference>
<evidence type="ECO:0000256" key="1">
    <source>
        <dbReference type="ARBA" id="ARBA00009183"/>
    </source>
</evidence>
<dbReference type="Gene3D" id="3.50.50.60">
    <property type="entry name" value="FAD/NAD(P)-binding domain"/>
    <property type="match status" value="2"/>
</dbReference>
<keyword evidence="8" id="KW-0503">Monooxygenase</keyword>
<evidence type="ECO:0000256" key="7">
    <source>
        <dbReference type="ARBA" id="ARBA00035159"/>
    </source>
</evidence>
<evidence type="ECO:0000256" key="2">
    <source>
        <dbReference type="ARBA" id="ARBA00022630"/>
    </source>
</evidence>
<name>A0A6C0VB48_9HYPH</name>
<evidence type="ECO:0000256" key="6">
    <source>
        <dbReference type="ARBA" id="ARBA00034528"/>
    </source>
</evidence>
<dbReference type="GO" id="GO:0034899">
    <property type="term" value="F:trimethylamine monooxygenase activity"/>
    <property type="evidence" value="ECO:0007669"/>
    <property type="project" value="UniProtKB-EC"/>
</dbReference>
<comment type="similarity">
    <text evidence="1">Belongs to the FMO family.</text>
</comment>
<dbReference type="InterPro" id="IPR036188">
    <property type="entry name" value="FAD/NAD-bd_sf"/>
</dbReference>
<dbReference type="InterPro" id="IPR020946">
    <property type="entry name" value="Flavin_mOase-like"/>
</dbReference>
<dbReference type="GO" id="GO:0004499">
    <property type="term" value="F:N,N-dimethylaniline monooxygenase activity"/>
    <property type="evidence" value="ECO:0007669"/>
    <property type="project" value="InterPro"/>
</dbReference>
<keyword evidence="3" id="KW-0274">FAD</keyword>
<dbReference type="SUPFAM" id="SSF51905">
    <property type="entry name" value="FAD/NAD(P)-binding domain"/>
    <property type="match status" value="2"/>
</dbReference>
<sequence length="495" mass="55032">MVEKKKVCVIGAGVSGLAAAHAFRQRGHDVEIVERSNDLGGVWEPARSYPDVQTQSPKDLYRYTSMPMPDTYPEWPKGTQVHAYLRAYAEQNGLVPLIRYGTKVVAMRRREGAKGWRVELADGAGKTVSQDFDFVAVCTGNFSEKRELVHPGQDDFTAAGGQVLHSSEYTDPTTVRGKRVVVLGFSKSATDIAVNAVNSGAADVTIVYLEPVWRIPYFIGGLINFKRILYVRAQEVMFPNWDQPVLARLGHALAKPFVWANWRALESLLSLQLRLKKTGLRPKVPIETSINCSVPIVTPGFFDMVADGRIKAIQGTIAAYEQDMVILSGGERVAADMAILAVGWKSGVPFLPEEYQRKLVEPDGQYRLYRVIANPDLPDMGFVGFNSSFCTVLSAELAANWLVRYADGKLERQPTRQEMNDNIEMMLRWKRNERPAAGVYGGLCVAPYHFKHFDELLADIGATKRRRNPVAENFAPPNADAYASYLNSAPDYHAA</sequence>
<dbReference type="PIRSF" id="PIRSF000332">
    <property type="entry name" value="FMO"/>
    <property type="match status" value="1"/>
</dbReference>
<dbReference type="GO" id="GO:0050660">
    <property type="term" value="F:flavin adenine dinucleotide binding"/>
    <property type="evidence" value="ECO:0007669"/>
    <property type="project" value="InterPro"/>
</dbReference>
<dbReference type="PANTHER" id="PTHR23023">
    <property type="entry name" value="DIMETHYLANILINE MONOOXYGENASE"/>
    <property type="match status" value="1"/>
</dbReference>
<gene>
    <name evidence="8" type="primary">ethA</name>
</gene>
<keyword evidence="2" id="KW-0285">Flavoprotein</keyword>
<dbReference type="PRINTS" id="PR00370">
    <property type="entry name" value="FMOXYGENASE"/>
</dbReference>
<dbReference type="SMR" id="A0A6C0VB48"/>
<evidence type="ECO:0000256" key="4">
    <source>
        <dbReference type="ARBA" id="ARBA00022857"/>
    </source>
</evidence>
<evidence type="ECO:0000256" key="3">
    <source>
        <dbReference type="ARBA" id="ARBA00022827"/>
    </source>
</evidence>
<proteinExistence type="inferred from homology"/>
<reference evidence="8" key="1">
    <citation type="submission" date="2019-06" db="EMBL/GenBank/DDBJ databases">
        <authorList>
            <person name="Statkeviciute R."/>
            <person name="Sadauskas M."/>
            <person name="Vaitekunas J."/>
            <person name="Gasparaviciute R."/>
            <person name="Meskys R."/>
        </authorList>
    </citation>
    <scope>NUCLEOTIDE SEQUENCE</scope>
</reference>
<dbReference type="AlphaFoldDB" id="A0A6C0VB48"/>
<dbReference type="EMBL" id="MN124688">
    <property type="protein sequence ID" value="QIB84922.1"/>
    <property type="molecule type" value="Genomic_DNA"/>
</dbReference>
<protein>
    <recommendedName>
        <fullName evidence="7">Trimethylamine monooxygenase</fullName>
        <ecNumber evidence="6">1.14.13.148</ecNumber>
    </recommendedName>
</protein>
<dbReference type="EC" id="1.14.13.148" evidence="6"/>
<accession>A0A6C0VB48</accession>
<evidence type="ECO:0000256" key="5">
    <source>
        <dbReference type="ARBA" id="ARBA00023002"/>
    </source>
</evidence>
<dbReference type="InterPro" id="IPR000960">
    <property type="entry name" value="Flavin_mOase"/>
</dbReference>
<evidence type="ECO:0000313" key="8">
    <source>
        <dbReference type="EMBL" id="QIB84922.1"/>
    </source>
</evidence>
<dbReference type="Pfam" id="PF00743">
    <property type="entry name" value="FMO-like"/>
    <property type="match status" value="1"/>
</dbReference>